<dbReference type="Gene3D" id="2.180.10.10">
    <property type="entry name" value="RHS repeat-associated core"/>
    <property type="match status" value="1"/>
</dbReference>
<feature type="signal peptide" evidence="1">
    <location>
        <begin position="1"/>
        <end position="19"/>
    </location>
</feature>
<evidence type="ECO:0000313" key="3">
    <source>
        <dbReference type="Proteomes" id="UP001151133"/>
    </source>
</evidence>
<dbReference type="Proteomes" id="UP001151133">
    <property type="component" value="Unassembled WGS sequence"/>
</dbReference>
<name>A0A9X3C0N9_9FLAO</name>
<dbReference type="RefSeq" id="WP_264285496.1">
    <property type="nucleotide sequence ID" value="NZ_JAOZEV010000001.1"/>
</dbReference>
<gene>
    <name evidence="2" type="ORF">OIU80_02400</name>
</gene>
<keyword evidence="1" id="KW-0732">Signal</keyword>
<comment type="caution">
    <text evidence="2">The sequence shown here is derived from an EMBL/GenBank/DDBJ whole genome shotgun (WGS) entry which is preliminary data.</text>
</comment>
<sequence length="273" mass="30918">MKKLLYLFTASLFALSSCSSDENDNSVDVANGILPKILKYTDIEDPLENAIYLSTYDGNKILSTKQNKGRTDYTYDGNFIVKKINYGTVGIFGKEVISDVTVYSYLNGKLVETSYAEGYSTDFPDGKYKRRTVFTYNADGTVKREIYTKNYGIEIEYKSNYIEVLTFANGNLVKTVETNSEINSVFTSTYEYDNKNNPLKNILGFSLLINHSEGEGAMSSVNNIVSYTASYNNNVVPNVYKREYVYDANGYPIKITLYKNDGTTNNRTNEYTY</sequence>
<accession>A0A9X3C0N9</accession>
<keyword evidence="3" id="KW-1185">Reference proteome</keyword>
<dbReference type="EMBL" id="JAOZEV010000001">
    <property type="protein sequence ID" value="MCV9931121.1"/>
    <property type="molecule type" value="Genomic_DNA"/>
</dbReference>
<proteinExistence type="predicted"/>
<protein>
    <recommendedName>
        <fullName evidence="4">YD repeat-containing protein</fullName>
    </recommendedName>
</protein>
<dbReference type="PROSITE" id="PS51257">
    <property type="entry name" value="PROKAR_LIPOPROTEIN"/>
    <property type="match status" value="1"/>
</dbReference>
<evidence type="ECO:0008006" key="4">
    <source>
        <dbReference type="Google" id="ProtNLM"/>
    </source>
</evidence>
<evidence type="ECO:0000256" key="1">
    <source>
        <dbReference type="SAM" id="SignalP"/>
    </source>
</evidence>
<feature type="chain" id="PRO_5040788754" description="YD repeat-containing protein" evidence="1">
    <location>
        <begin position="20"/>
        <end position="273"/>
    </location>
</feature>
<organism evidence="2 3">
    <name type="scientific">Flavobacterium frigoritolerans</name>
    <dbReference type="NCBI Taxonomy" id="2987686"/>
    <lineage>
        <taxon>Bacteria</taxon>
        <taxon>Pseudomonadati</taxon>
        <taxon>Bacteroidota</taxon>
        <taxon>Flavobacteriia</taxon>
        <taxon>Flavobacteriales</taxon>
        <taxon>Flavobacteriaceae</taxon>
        <taxon>Flavobacterium</taxon>
    </lineage>
</organism>
<reference evidence="2" key="1">
    <citation type="submission" date="2022-10" db="EMBL/GenBank/DDBJ databases">
        <title>Two novel species of Flavobacterium.</title>
        <authorList>
            <person name="Liu Q."/>
            <person name="Xin Y.-H."/>
        </authorList>
    </citation>
    <scope>NUCLEOTIDE SEQUENCE</scope>
    <source>
        <strain evidence="2">LS1R47</strain>
    </source>
</reference>
<dbReference type="AlphaFoldDB" id="A0A9X3C0N9"/>
<evidence type="ECO:0000313" key="2">
    <source>
        <dbReference type="EMBL" id="MCV9931121.1"/>
    </source>
</evidence>